<proteinExistence type="inferred from homology"/>
<protein>
    <submittedName>
        <fullName evidence="7">Uncharacterized protein YrjE</fullName>
    </submittedName>
</protein>
<evidence type="ECO:0000256" key="1">
    <source>
        <dbReference type="ARBA" id="ARBA00004141"/>
    </source>
</evidence>
<evidence type="ECO:0000256" key="2">
    <source>
        <dbReference type="ARBA" id="ARBA00010350"/>
    </source>
</evidence>
<feature type="transmembrane region" description="Helical" evidence="6">
    <location>
        <begin position="92"/>
        <end position="112"/>
    </location>
</feature>
<gene>
    <name evidence="7" type="ORF">LVISKB_0926</name>
</gene>
<dbReference type="Proteomes" id="UP000012042">
    <property type="component" value="Chromosome"/>
</dbReference>
<evidence type="ECO:0000256" key="4">
    <source>
        <dbReference type="ARBA" id="ARBA00022989"/>
    </source>
</evidence>
<evidence type="ECO:0000313" key="7">
    <source>
        <dbReference type="EMBL" id="BAN06561.1"/>
    </source>
</evidence>
<evidence type="ECO:0000313" key="8">
    <source>
        <dbReference type="Proteomes" id="UP000012042"/>
    </source>
</evidence>
<feature type="transmembrane region" description="Helical" evidence="6">
    <location>
        <begin position="173"/>
        <end position="190"/>
    </location>
</feature>
<dbReference type="HOGENOM" id="CLU_058671_1_1_9"/>
<comment type="subcellular location">
    <subcellularLocation>
        <location evidence="1">Membrane</location>
        <topology evidence="1">Multi-pass membrane protein</topology>
    </subcellularLocation>
</comment>
<keyword evidence="5 6" id="KW-0472">Membrane</keyword>
<organism evidence="7 8">
    <name type="scientific">Levilactobacillus brevis KB290</name>
    <dbReference type="NCBI Taxonomy" id="1001583"/>
    <lineage>
        <taxon>Bacteria</taxon>
        <taxon>Bacillati</taxon>
        <taxon>Bacillota</taxon>
        <taxon>Bacilli</taxon>
        <taxon>Lactobacillales</taxon>
        <taxon>Lactobacillaceae</taxon>
        <taxon>Levilactobacillus</taxon>
    </lineage>
</organism>
<comment type="similarity">
    <text evidence="2 6">Belongs to the BI1 family.</text>
</comment>
<dbReference type="CDD" id="cd10432">
    <property type="entry name" value="BI-1-like_bacterial"/>
    <property type="match status" value="1"/>
</dbReference>
<dbReference type="KEGG" id="lbk:LVISKB_0926"/>
<feature type="transmembrane region" description="Helical" evidence="6">
    <location>
        <begin position="118"/>
        <end position="138"/>
    </location>
</feature>
<dbReference type="InterPro" id="IPR006214">
    <property type="entry name" value="Bax_inhibitor_1-related"/>
</dbReference>
<feature type="transmembrane region" description="Helical" evidence="6">
    <location>
        <begin position="63"/>
        <end position="80"/>
    </location>
</feature>
<sequence length="242" mass="26463">MIERRSVSMNNYDQQPRTTINTEVGLNSFLTKMFGWMGAAVLVSAVVAYWMSTQMAFLQTLKGGGLLIPIIVWFILPFVISGQSMKRPTVALVGLFVYAVITGGVISLYSLVYTQTSMVAAFVSSAAIFITMAGIGVFTKRDLSKIGTQATAALIGLIVAMIVNMFLRSALIALIFSFVAVIIFAVLTAWDTQRMQKMYLQYGDQVSTTGLAVNGALQLYLDFVNLFLQLLQIFGIFGGDNR</sequence>
<evidence type="ECO:0000256" key="5">
    <source>
        <dbReference type="ARBA" id="ARBA00023136"/>
    </source>
</evidence>
<reference evidence="7 8" key="1">
    <citation type="journal article" date="2013" name="PLoS ONE">
        <title>Genomic Analysis by Deep Sequencing of the Probiotic Lactobacillus brevis KB290 Harboring Nine Plasmids Reveals Genomic Stability.</title>
        <authorList>
            <person name="Fukao M."/>
            <person name="Oshima K."/>
            <person name="Morita H."/>
            <person name="Toh H."/>
            <person name="Suda W."/>
            <person name="Kim S.W."/>
            <person name="Suzuki S."/>
            <person name="Yakabe T."/>
            <person name="Hattori M."/>
            <person name="Yajima N."/>
        </authorList>
    </citation>
    <scope>NUCLEOTIDE SEQUENCE [LARGE SCALE GENOMIC DNA]</scope>
    <source>
        <strain evidence="7 8">KB290</strain>
    </source>
</reference>
<feature type="transmembrane region" description="Helical" evidence="6">
    <location>
        <begin position="33"/>
        <end position="51"/>
    </location>
</feature>
<dbReference type="EMBL" id="AP012167">
    <property type="protein sequence ID" value="BAN06561.1"/>
    <property type="molecule type" value="Genomic_DNA"/>
</dbReference>
<dbReference type="PANTHER" id="PTHR23291:SF50">
    <property type="entry name" value="PROTEIN LIFEGUARD 4"/>
    <property type="match status" value="1"/>
</dbReference>
<evidence type="ECO:0000256" key="6">
    <source>
        <dbReference type="RuleBase" id="RU004379"/>
    </source>
</evidence>
<dbReference type="PATRIC" id="fig|1001583.3.peg.914"/>
<name>M5AZI6_LEVBR</name>
<keyword evidence="3 6" id="KW-0812">Transmembrane</keyword>
<accession>M5AZI6</accession>
<feature type="transmembrane region" description="Helical" evidence="6">
    <location>
        <begin position="150"/>
        <end position="167"/>
    </location>
</feature>
<dbReference type="GO" id="GO:0005886">
    <property type="term" value="C:plasma membrane"/>
    <property type="evidence" value="ECO:0007669"/>
    <property type="project" value="TreeGrafter"/>
</dbReference>
<dbReference type="Pfam" id="PF01027">
    <property type="entry name" value="Bax1-I"/>
    <property type="match status" value="1"/>
</dbReference>
<keyword evidence="4 6" id="KW-1133">Transmembrane helix</keyword>
<evidence type="ECO:0000256" key="3">
    <source>
        <dbReference type="ARBA" id="ARBA00022692"/>
    </source>
</evidence>
<dbReference type="AlphaFoldDB" id="M5AZI6"/>
<dbReference type="PANTHER" id="PTHR23291">
    <property type="entry name" value="BAX INHIBITOR-RELATED"/>
    <property type="match status" value="1"/>
</dbReference>